<dbReference type="GO" id="GO:0045259">
    <property type="term" value="C:proton-transporting ATP synthase complex"/>
    <property type="evidence" value="ECO:0007669"/>
    <property type="project" value="UniProtKB-KW"/>
</dbReference>
<evidence type="ECO:0000256" key="3">
    <source>
        <dbReference type="ARBA" id="ARBA00022781"/>
    </source>
</evidence>
<accession>A0A4R8IS03</accession>
<dbReference type="PROSITE" id="PS00389">
    <property type="entry name" value="ATPASE_DELTA"/>
    <property type="match status" value="1"/>
</dbReference>
<dbReference type="GO" id="GO:0005886">
    <property type="term" value="C:plasma membrane"/>
    <property type="evidence" value="ECO:0007669"/>
    <property type="project" value="UniProtKB-SubCell"/>
</dbReference>
<comment type="caution">
    <text evidence="9">The sequence shown here is derived from an EMBL/GenBank/DDBJ whole genome shotgun (WGS) entry which is preliminary data.</text>
</comment>
<dbReference type="AlphaFoldDB" id="A0A4R8IS03"/>
<keyword evidence="5 8" id="KW-0472">Membrane</keyword>
<comment type="function">
    <text evidence="8">F(1)F(0) ATP synthase produces ATP from ADP in the presence of a proton or sodium gradient. F-type ATPases consist of two structural domains, F(1) containing the extramembraneous catalytic core and F(0) containing the membrane proton channel, linked together by a central stalk and a peripheral stalk. During catalysis, ATP synthesis in the catalytic domain of F(1) is coupled via a rotary mechanism of the central stalk subunits to proton translocation.</text>
</comment>
<sequence length="178" mass="19557">MAEKSTIARPYAQAAFDLAQQQGKLKEWSEMLQWLAAVAADDAAMDLVGNPEISQEAKIKLFTDVCADKLNEQGKSMLTVLAENRRLTVLPEIAQQFEEQRAEAEKTVEAEVTTPYPLSDEQQQAMIAALKNRLGREVTLVNTTDESLIGGAIIRAGDLVIDASVTGQLERLTNTLMH</sequence>
<keyword evidence="4 8" id="KW-0406">Ion transport</keyword>
<dbReference type="Proteomes" id="UP000294914">
    <property type="component" value="Unassembled WGS sequence"/>
</dbReference>
<evidence type="ECO:0000256" key="2">
    <source>
        <dbReference type="ARBA" id="ARBA00022448"/>
    </source>
</evidence>
<dbReference type="PRINTS" id="PR00125">
    <property type="entry name" value="ATPASEDELTA"/>
</dbReference>
<dbReference type="Gene3D" id="1.10.520.20">
    <property type="entry name" value="N-terminal domain of the delta subunit of the F1F0-ATP synthase"/>
    <property type="match status" value="1"/>
</dbReference>
<keyword evidence="6 8" id="KW-0139">CF(1)</keyword>
<keyword evidence="2 8" id="KW-0813">Transport</keyword>
<protein>
    <recommendedName>
        <fullName evidence="8">ATP synthase subunit delta</fullName>
    </recommendedName>
    <alternativeName>
        <fullName evidence="8">ATP synthase F(1) sector subunit delta</fullName>
    </alternativeName>
    <alternativeName>
        <fullName evidence="8">F-type ATPase subunit delta</fullName>
        <shortName evidence="8">F-ATPase subunit delta</shortName>
    </alternativeName>
</protein>
<evidence type="ECO:0000256" key="4">
    <source>
        <dbReference type="ARBA" id="ARBA00023065"/>
    </source>
</evidence>
<evidence type="ECO:0000313" key="10">
    <source>
        <dbReference type="Proteomes" id="UP000294914"/>
    </source>
</evidence>
<name>A0A4R8IS03_9GAMM</name>
<dbReference type="Pfam" id="PF00213">
    <property type="entry name" value="OSCP"/>
    <property type="match status" value="1"/>
</dbReference>
<keyword evidence="3 8" id="KW-0375">Hydrogen ion transport</keyword>
<dbReference type="PANTHER" id="PTHR11910">
    <property type="entry name" value="ATP SYNTHASE DELTA CHAIN"/>
    <property type="match status" value="1"/>
</dbReference>
<comment type="function">
    <text evidence="8">This protein is part of the stalk that links CF(0) to CF(1). It either transmits conformational changes from CF(0) to CF(1) or is implicated in proton conduction.</text>
</comment>
<dbReference type="NCBIfam" id="TIGR01145">
    <property type="entry name" value="ATP_synt_delta"/>
    <property type="match status" value="1"/>
</dbReference>
<dbReference type="HAMAP" id="MF_01416">
    <property type="entry name" value="ATP_synth_delta_bact"/>
    <property type="match status" value="1"/>
</dbReference>
<dbReference type="InterPro" id="IPR026015">
    <property type="entry name" value="ATP_synth_OSCP/delta_N_sf"/>
</dbReference>
<evidence type="ECO:0000313" key="9">
    <source>
        <dbReference type="EMBL" id="TDY03716.1"/>
    </source>
</evidence>
<gene>
    <name evidence="8" type="primary">atpH</name>
    <name evidence="9" type="ORF">EDC23_0085</name>
</gene>
<dbReference type="NCBIfam" id="NF004402">
    <property type="entry name" value="PRK05758.2-2"/>
    <property type="match status" value="1"/>
</dbReference>
<dbReference type="OrthoDB" id="9816221at2"/>
<dbReference type="InterPro" id="IPR000711">
    <property type="entry name" value="ATPase_OSCP/dsu"/>
</dbReference>
<dbReference type="RefSeq" id="WP_134080304.1">
    <property type="nucleotide sequence ID" value="NZ_SOQX01000001.1"/>
</dbReference>
<dbReference type="InterPro" id="IPR020781">
    <property type="entry name" value="ATPase_OSCP/d_CS"/>
</dbReference>
<keyword evidence="8" id="KW-1003">Cell membrane</keyword>
<comment type="similarity">
    <text evidence="8">Belongs to the ATPase delta chain family.</text>
</comment>
<reference evidence="9 10" key="1">
    <citation type="submission" date="2019-03" db="EMBL/GenBank/DDBJ databases">
        <title>Genomic Encyclopedia of Type Strains, Phase IV (KMG-IV): sequencing the most valuable type-strain genomes for metagenomic binning, comparative biology and taxonomic classification.</title>
        <authorList>
            <person name="Goeker M."/>
        </authorList>
    </citation>
    <scope>NUCLEOTIDE SEQUENCE [LARGE SCALE GENOMIC DNA]</scope>
    <source>
        <strain evidence="9 10">DSM 16326</strain>
    </source>
</reference>
<evidence type="ECO:0000256" key="7">
    <source>
        <dbReference type="ARBA" id="ARBA00023310"/>
    </source>
</evidence>
<evidence type="ECO:0000256" key="8">
    <source>
        <dbReference type="HAMAP-Rule" id="MF_01416"/>
    </source>
</evidence>
<keyword evidence="10" id="KW-1185">Reference proteome</keyword>
<dbReference type="SUPFAM" id="SSF47928">
    <property type="entry name" value="N-terminal domain of the delta subunit of the F1F0-ATP synthase"/>
    <property type="match status" value="1"/>
</dbReference>
<dbReference type="GO" id="GO:0046933">
    <property type="term" value="F:proton-transporting ATP synthase activity, rotational mechanism"/>
    <property type="evidence" value="ECO:0007669"/>
    <property type="project" value="UniProtKB-UniRule"/>
</dbReference>
<organism evidence="9 10">
    <name type="scientific">Thiohalophilus thiocyanatoxydans</name>
    <dbReference type="NCBI Taxonomy" id="381308"/>
    <lineage>
        <taxon>Bacteria</taxon>
        <taxon>Pseudomonadati</taxon>
        <taxon>Pseudomonadota</taxon>
        <taxon>Gammaproteobacteria</taxon>
        <taxon>Thiohalomonadales</taxon>
        <taxon>Thiohalophilaceae</taxon>
        <taxon>Thiohalophilus</taxon>
    </lineage>
</organism>
<dbReference type="EMBL" id="SOQX01000001">
    <property type="protein sequence ID" value="TDY03716.1"/>
    <property type="molecule type" value="Genomic_DNA"/>
</dbReference>
<proteinExistence type="inferred from homology"/>
<evidence type="ECO:0000256" key="5">
    <source>
        <dbReference type="ARBA" id="ARBA00023136"/>
    </source>
</evidence>
<keyword evidence="7 8" id="KW-0066">ATP synthesis</keyword>
<evidence type="ECO:0000256" key="6">
    <source>
        <dbReference type="ARBA" id="ARBA00023196"/>
    </source>
</evidence>
<comment type="subcellular location">
    <subcellularLocation>
        <location evidence="8">Cell membrane</location>
        <topology evidence="8">Peripheral membrane protein</topology>
    </subcellularLocation>
    <subcellularLocation>
        <location evidence="1">Membrane</location>
    </subcellularLocation>
</comment>
<evidence type="ECO:0000256" key="1">
    <source>
        <dbReference type="ARBA" id="ARBA00004370"/>
    </source>
</evidence>